<reference evidence="1" key="2">
    <citation type="journal article" date="2015" name="Data Brief">
        <title>Shoot transcriptome of the giant reed, Arundo donax.</title>
        <authorList>
            <person name="Barrero R.A."/>
            <person name="Guerrero F.D."/>
            <person name="Moolhuijzen P."/>
            <person name="Goolsby J.A."/>
            <person name="Tidwell J."/>
            <person name="Bellgard S.E."/>
            <person name="Bellgard M.I."/>
        </authorList>
    </citation>
    <scope>NUCLEOTIDE SEQUENCE</scope>
    <source>
        <tissue evidence="1">Shoot tissue taken approximately 20 cm above the soil surface</tissue>
    </source>
</reference>
<sequence length="85" mass="9540">MQKFRSWLPSCGLTNSGTNPTISIANHMVAETERITHKFYLLLTNISVLKHLMLGIREDKPISLPLRTIIVTSSTPPSNPRSPNR</sequence>
<accession>A0A0A9CXE5</accession>
<reference evidence="1" key="1">
    <citation type="submission" date="2014-09" db="EMBL/GenBank/DDBJ databases">
        <authorList>
            <person name="Magalhaes I.L.F."/>
            <person name="Oliveira U."/>
            <person name="Santos F.R."/>
            <person name="Vidigal T.H.D.A."/>
            <person name="Brescovit A.D."/>
            <person name="Santos A.J."/>
        </authorList>
    </citation>
    <scope>NUCLEOTIDE SEQUENCE</scope>
    <source>
        <tissue evidence="1">Shoot tissue taken approximately 20 cm above the soil surface</tissue>
    </source>
</reference>
<name>A0A0A9CXE5_ARUDO</name>
<dbReference type="AlphaFoldDB" id="A0A0A9CXE5"/>
<organism evidence="1">
    <name type="scientific">Arundo donax</name>
    <name type="common">Giant reed</name>
    <name type="synonym">Donax arundinaceus</name>
    <dbReference type="NCBI Taxonomy" id="35708"/>
    <lineage>
        <taxon>Eukaryota</taxon>
        <taxon>Viridiplantae</taxon>
        <taxon>Streptophyta</taxon>
        <taxon>Embryophyta</taxon>
        <taxon>Tracheophyta</taxon>
        <taxon>Spermatophyta</taxon>
        <taxon>Magnoliopsida</taxon>
        <taxon>Liliopsida</taxon>
        <taxon>Poales</taxon>
        <taxon>Poaceae</taxon>
        <taxon>PACMAD clade</taxon>
        <taxon>Arundinoideae</taxon>
        <taxon>Arundineae</taxon>
        <taxon>Arundo</taxon>
    </lineage>
</organism>
<dbReference type="EMBL" id="GBRH01221763">
    <property type="protein sequence ID" value="JAD76132.1"/>
    <property type="molecule type" value="Transcribed_RNA"/>
</dbReference>
<protein>
    <submittedName>
        <fullName evidence="1">Uncharacterized protein</fullName>
    </submittedName>
</protein>
<proteinExistence type="predicted"/>
<evidence type="ECO:0000313" key="1">
    <source>
        <dbReference type="EMBL" id="JAD76132.1"/>
    </source>
</evidence>